<dbReference type="RefSeq" id="XP_064720987.1">
    <property type="nucleotide sequence ID" value="XM_064864915.1"/>
</dbReference>
<feature type="signal peptide" evidence="3">
    <location>
        <begin position="1"/>
        <end position="19"/>
    </location>
</feature>
<sequence>MKFSAWTLAPLLALPLAQATITPTSPDGSTTVKVGDTIEALWTADSTDGWTDVEIQLMTGDNLAMVPLTTVATGIDGTSATSFSFVAPDVSPYSKIYFLQFTNGGNMTGATWTTRFTIAGADGSTTEPTNSTDFHGQTVEWGTGQLLSSVSSSSSNSSSSSSNSSSSPSEANSTSASAVTAAAAAAASASSSSSASSESPSASSESAVASNSTTHSASSAKASSGSSTSSGSRVQVGLVSVFIASALGLAADPHVRKWNMIRK</sequence>
<dbReference type="Proteomes" id="UP001432216">
    <property type="component" value="Chromosome 5"/>
</dbReference>
<keyword evidence="1 3" id="KW-0732">Signal</keyword>
<organism evidence="5 6">
    <name type="scientific">Cryptococcus decagattii</name>
    <dbReference type="NCBI Taxonomy" id="1859122"/>
    <lineage>
        <taxon>Eukaryota</taxon>
        <taxon>Fungi</taxon>
        <taxon>Dikarya</taxon>
        <taxon>Basidiomycota</taxon>
        <taxon>Agaricomycotina</taxon>
        <taxon>Tremellomycetes</taxon>
        <taxon>Tremellales</taxon>
        <taxon>Cryptococcaceae</taxon>
        <taxon>Cryptococcus</taxon>
        <taxon>Cryptococcus gattii species complex</taxon>
    </lineage>
</organism>
<dbReference type="GeneID" id="89989833"/>
<dbReference type="PANTHER" id="PTHR40633:SF1">
    <property type="entry name" value="GPI ANCHORED SERINE-THREONINE RICH PROTEIN (AFU_ORTHOLOGUE AFUA_1G03630)"/>
    <property type="match status" value="1"/>
</dbReference>
<protein>
    <recommendedName>
        <fullName evidence="4">Yeast cell wall synthesis Kre9/Knh1-like N-terminal domain-containing protein</fullName>
    </recommendedName>
</protein>
<dbReference type="InterPro" id="IPR018466">
    <property type="entry name" value="Kre9/Knh1-like_N"/>
</dbReference>
<feature type="domain" description="Yeast cell wall synthesis Kre9/Knh1-like N-terminal" evidence="4">
    <location>
        <begin position="25"/>
        <end position="118"/>
    </location>
</feature>
<reference evidence="5 6" key="1">
    <citation type="submission" date="2024-01" db="EMBL/GenBank/DDBJ databases">
        <title>Comparative genomics of Cryptococcus and Kwoniella reveals pathogenesis evolution and contrasting modes of karyotype evolution via chromosome fusion or intercentromeric recombination.</title>
        <authorList>
            <person name="Coelho M.A."/>
            <person name="David-Palma M."/>
            <person name="Shea T."/>
            <person name="Bowers K."/>
            <person name="McGinley-Smith S."/>
            <person name="Mohammad A.W."/>
            <person name="Gnirke A."/>
            <person name="Yurkov A.M."/>
            <person name="Nowrousian M."/>
            <person name="Sun S."/>
            <person name="Cuomo C.A."/>
            <person name="Heitman J."/>
        </authorList>
    </citation>
    <scope>NUCLEOTIDE SEQUENCE [LARGE SCALE GENOMIC DNA]</scope>
    <source>
        <strain evidence="5 6">7685027</strain>
    </source>
</reference>
<proteinExistence type="predicted"/>
<evidence type="ECO:0000256" key="3">
    <source>
        <dbReference type="SAM" id="SignalP"/>
    </source>
</evidence>
<evidence type="ECO:0000256" key="2">
    <source>
        <dbReference type="SAM" id="MobiDB-lite"/>
    </source>
</evidence>
<feature type="region of interest" description="Disordered" evidence="2">
    <location>
        <begin position="147"/>
        <end position="172"/>
    </location>
</feature>
<dbReference type="InterPro" id="IPR052982">
    <property type="entry name" value="SRP1/TIP1-like"/>
</dbReference>
<dbReference type="EMBL" id="CP143810">
    <property type="protein sequence ID" value="WVO21748.1"/>
    <property type="molecule type" value="Genomic_DNA"/>
</dbReference>
<dbReference type="Pfam" id="PF10342">
    <property type="entry name" value="Kre9_KNH"/>
    <property type="match status" value="1"/>
</dbReference>
<accession>A0ABZ2AT94</accession>
<evidence type="ECO:0000313" key="5">
    <source>
        <dbReference type="EMBL" id="WVO21748.1"/>
    </source>
</evidence>
<evidence type="ECO:0000256" key="1">
    <source>
        <dbReference type="ARBA" id="ARBA00022729"/>
    </source>
</evidence>
<evidence type="ECO:0000313" key="6">
    <source>
        <dbReference type="Proteomes" id="UP001432216"/>
    </source>
</evidence>
<evidence type="ECO:0000259" key="4">
    <source>
        <dbReference type="Pfam" id="PF10342"/>
    </source>
</evidence>
<name>A0ABZ2AT94_9TREE</name>
<dbReference type="PANTHER" id="PTHR40633">
    <property type="entry name" value="MATRIX PROTEIN, PUTATIVE (AFU_ORTHOLOGUE AFUA_8G05410)-RELATED"/>
    <property type="match status" value="1"/>
</dbReference>
<gene>
    <name evidence="5" type="ORF">IAS62_003060</name>
</gene>
<feature type="compositionally biased region" description="Low complexity" evidence="2">
    <location>
        <begin position="148"/>
        <end position="172"/>
    </location>
</feature>
<keyword evidence="6" id="KW-1185">Reference proteome</keyword>
<feature type="region of interest" description="Disordered" evidence="2">
    <location>
        <begin position="191"/>
        <end position="231"/>
    </location>
</feature>
<feature type="chain" id="PRO_5046882116" description="Yeast cell wall synthesis Kre9/Knh1-like N-terminal domain-containing protein" evidence="3">
    <location>
        <begin position="20"/>
        <end position="263"/>
    </location>
</feature>